<evidence type="ECO:0000256" key="6">
    <source>
        <dbReference type="HAMAP-Rule" id="MF_00900"/>
    </source>
</evidence>
<dbReference type="PROSITE" id="PS51705">
    <property type="entry name" value="G_HFLX"/>
    <property type="match status" value="1"/>
</dbReference>
<feature type="binding site" evidence="7">
    <location>
        <begin position="238"/>
        <end position="242"/>
    </location>
    <ligand>
        <name>GTP</name>
        <dbReference type="ChEBI" id="CHEBI:37565"/>
    </ligand>
</feature>
<dbReference type="InterPro" id="IPR027417">
    <property type="entry name" value="P-loop_NTPase"/>
</dbReference>
<evidence type="ECO:0000256" key="2">
    <source>
        <dbReference type="ARBA" id="ARBA00022723"/>
    </source>
</evidence>
<keyword evidence="5 6" id="KW-0342">GTP-binding</keyword>
<comment type="caution">
    <text evidence="10">The sequence shown here is derived from an EMBL/GenBank/DDBJ whole genome shotgun (WGS) entry which is preliminary data.</text>
</comment>
<comment type="similarity">
    <text evidence="6">Belongs to the TRAFAC class OBG-HflX-like GTPase superfamily. HflX GTPase family.</text>
</comment>
<dbReference type="Gene3D" id="3.40.50.300">
    <property type="entry name" value="P-loop containing nucleotide triphosphate hydrolases"/>
    <property type="match status" value="1"/>
</dbReference>
<dbReference type="HAMAP" id="MF_00900">
    <property type="entry name" value="GTPase_HflX"/>
    <property type="match status" value="1"/>
</dbReference>
<dbReference type="InterPro" id="IPR016496">
    <property type="entry name" value="GTPase_HflX"/>
</dbReference>
<dbReference type="GO" id="GO:0005525">
    <property type="term" value="F:GTP binding"/>
    <property type="evidence" value="ECO:0007669"/>
    <property type="project" value="UniProtKB-UniRule"/>
</dbReference>
<dbReference type="InterPro" id="IPR030394">
    <property type="entry name" value="G_HFLX_dom"/>
</dbReference>
<gene>
    <name evidence="6" type="primary">hflX</name>
    <name evidence="10" type="ORF">BSZ36_15600</name>
</gene>
<dbReference type="CDD" id="cd01878">
    <property type="entry name" value="HflX"/>
    <property type="match status" value="1"/>
</dbReference>
<dbReference type="PANTHER" id="PTHR10229">
    <property type="entry name" value="GTP-BINDING PROTEIN HFLX"/>
    <property type="match status" value="1"/>
</dbReference>
<evidence type="ECO:0000256" key="4">
    <source>
        <dbReference type="ARBA" id="ARBA00022842"/>
    </source>
</evidence>
<dbReference type="GO" id="GO:0003924">
    <property type="term" value="F:GTPase activity"/>
    <property type="evidence" value="ECO:0007669"/>
    <property type="project" value="UniProtKB-UniRule"/>
</dbReference>
<keyword evidence="11" id="KW-1185">Reference proteome</keyword>
<name>A0A259U2S1_9BACT</name>
<feature type="domain" description="Hflx-type G" evidence="9">
    <location>
        <begin position="207"/>
        <end position="374"/>
    </location>
</feature>
<feature type="binding site" evidence="7">
    <location>
        <begin position="326"/>
        <end position="329"/>
    </location>
    <ligand>
        <name>GTP</name>
        <dbReference type="ChEBI" id="CHEBI:37565"/>
    </ligand>
</feature>
<keyword evidence="1 6" id="KW-0963">Cytoplasm</keyword>
<dbReference type="InterPro" id="IPR042108">
    <property type="entry name" value="GTPase_HflX_N_sf"/>
</dbReference>
<dbReference type="Pfam" id="PF01926">
    <property type="entry name" value="MMR_HSR1"/>
    <property type="match status" value="1"/>
</dbReference>
<protein>
    <recommendedName>
        <fullName evidence="6">GTPase HflX</fullName>
    </recommendedName>
    <alternativeName>
        <fullName evidence="6">GTP-binding protein HflX</fullName>
    </alternativeName>
</protein>
<dbReference type="SUPFAM" id="SSF52540">
    <property type="entry name" value="P-loop containing nucleoside triphosphate hydrolases"/>
    <property type="match status" value="1"/>
</dbReference>
<keyword evidence="3 6" id="KW-0547">Nucleotide-binding</keyword>
<dbReference type="FunCoup" id="A0A259U2S1">
    <property type="interactions" value="481"/>
</dbReference>
<dbReference type="GO" id="GO:0005737">
    <property type="term" value="C:cytoplasm"/>
    <property type="evidence" value="ECO:0007669"/>
    <property type="project" value="UniProtKB-SubCell"/>
</dbReference>
<dbReference type="GO" id="GO:0046872">
    <property type="term" value="F:metal ion binding"/>
    <property type="evidence" value="ECO:0007669"/>
    <property type="project" value="UniProtKB-KW"/>
</dbReference>
<feature type="binding site" evidence="7">
    <location>
        <begin position="213"/>
        <end position="220"/>
    </location>
    <ligand>
        <name>GTP</name>
        <dbReference type="ChEBI" id="CHEBI:37565"/>
    </ligand>
</feature>
<dbReference type="OrthoDB" id="9812272at2"/>
<dbReference type="FunFam" id="3.40.50.11060:FF:000001">
    <property type="entry name" value="GTPase HflX"/>
    <property type="match status" value="1"/>
</dbReference>
<proteinExistence type="inferred from homology"/>
<keyword evidence="4 8" id="KW-0460">Magnesium</keyword>
<reference evidence="10 11" key="1">
    <citation type="submission" date="2016-11" db="EMBL/GenBank/DDBJ databases">
        <title>Study of marine rhodopsin-containing bacteria.</title>
        <authorList>
            <person name="Yoshizawa S."/>
            <person name="Kumagai Y."/>
            <person name="Kogure K."/>
        </authorList>
    </citation>
    <scope>NUCLEOTIDE SEQUENCE [LARGE SCALE GENOMIC DNA]</scope>
    <source>
        <strain evidence="10 11">SG-29</strain>
    </source>
</reference>
<dbReference type="PRINTS" id="PR00326">
    <property type="entry name" value="GTP1OBG"/>
</dbReference>
<dbReference type="InterPro" id="IPR025121">
    <property type="entry name" value="GTPase_HflX_N"/>
</dbReference>
<dbReference type="EMBL" id="MQWB01000001">
    <property type="protein sequence ID" value="OZC04281.1"/>
    <property type="molecule type" value="Genomic_DNA"/>
</dbReference>
<evidence type="ECO:0000313" key="10">
    <source>
        <dbReference type="EMBL" id="OZC04281.1"/>
    </source>
</evidence>
<accession>A0A259U2S1</accession>
<evidence type="ECO:0000259" key="9">
    <source>
        <dbReference type="PROSITE" id="PS51705"/>
    </source>
</evidence>
<evidence type="ECO:0000256" key="3">
    <source>
        <dbReference type="ARBA" id="ARBA00022741"/>
    </source>
</evidence>
<feature type="binding site" evidence="8">
    <location>
        <position position="240"/>
    </location>
    <ligand>
        <name>Mg(2+)</name>
        <dbReference type="ChEBI" id="CHEBI:18420"/>
    </ligand>
</feature>
<dbReference type="Pfam" id="PF13167">
    <property type="entry name" value="GTP-bdg_N"/>
    <property type="match status" value="1"/>
</dbReference>
<dbReference type="InParanoid" id="A0A259U2S1"/>
<sequence>MTDRPTTRTTRETAVLVGVSTPDITTEEFAEGLEELELLTDTAGADTVAIVTQNLPRIKTTTYIGKGKVEELEDTVKRHGADLVVFDDDLTPVQIRNIEKAISSQDNNVKLVDRSGLILDIFARRARSSQSKAQVELAQLQYLRSRLTRAWTHLERQKGGIGMRGPGETQIETDRRLIGKRIAVLKDQLDRIDRQRTTQRKGRADQTRVALVGYTNAGKSTLMNALSDAEVLAEDRLFATLDATTRQVFFAPNKPILLSDTVGFIRKLPHALVESFKSTLDETREADVLLHVVDATHEYFEDHIAVVRETLKELGAEDKPTLLVFNKVDALEERGLLTALRAEHGDNAVFVSALRGIGLDTLREKTLELVESDYSERTALLPMTEAKALAHLHRTAEILDESVGYASGDDGVTKPVMRIHYRASPKNAPELARMLLHFDYLTWQGETPPGLAPEAETASGDSMA</sequence>
<evidence type="ECO:0000256" key="7">
    <source>
        <dbReference type="PIRSR" id="PIRSR006809-1"/>
    </source>
</evidence>
<dbReference type="InterPro" id="IPR032305">
    <property type="entry name" value="GTP-bd_M"/>
</dbReference>
<feature type="binding site" evidence="8">
    <location>
        <position position="220"/>
    </location>
    <ligand>
        <name>Mg(2+)</name>
        <dbReference type="ChEBI" id="CHEBI:18420"/>
    </ligand>
</feature>
<dbReference type="Proteomes" id="UP000216446">
    <property type="component" value="Unassembled WGS sequence"/>
</dbReference>
<evidence type="ECO:0000256" key="1">
    <source>
        <dbReference type="ARBA" id="ARBA00022490"/>
    </source>
</evidence>
<feature type="binding site" evidence="7">
    <location>
        <begin position="260"/>
        <end position="263"/>
    </location>
    <ligand>
        <name>GTP</name>
        <dbReference type="ChEBI" id="CHEBI:37565"/>
    </ligand>
</feature>
<comment type="function">
    <text evidence="6">GTPase that associates with the 50S ribosomal subunit and may have a role during protein synthesis or ribosome biogenesis.</text>
</comment>
<dbReference type="GO" id="GO:0043022">
    <property type="term" value="F:ribosome binding"/>
    <property type="evidence" value="ECO:0007669"/>
    <property type="project" value="TreeGrafter"/>
</dbReference>
<dbReference type="PIRSF" id="PIRSF006809">
    <property type="entry name" value="GTP-binding_hflX_prd"/>
    <property type="match status" value="1"/>
</dbReference>
<dbReference type="Gene3D" id="3.40.50.11060">
    <property type="entry name" value="GTPase HflX, N-terminal domain"/>
    <property type="match status" value="1"/>
</dbReference>
<organism evidence="10 11">
    <name type="scientific">Rubricoccus marinus</name>
    <dbReference type="NCBI Taxonomy" id="716817"/>
    <lineage>
        <taxon>Bacteria</taxon>
        <taxon>Pseudomonadati</taxon>
        <taxon>Rhodothermota</taxon>
        <taxon>Rhodothermia</taxon>
        <taxon>Rhodothermales</taxon>
        <taxon>Rubricoccaceae</taxon>
        <taxon>Rubricoccus</taxon>
    </lineage>
</organism>
<dbReference type="Pfam" id="PF16360">
    <property type="entry name" value="GTP-bdg_M"/>
    <property type="match status" value="1"/>
</dbReference>
<keyword evidence="2 8" id="KW-0479">Metal-binding</keyword>
<dbReference type="Gene3D" id="6.10.250.2860">
    <property type="match status" value="1"/>
</dbReference>
<dbReference type="PANTHER" id="PTHR10229:SF0">
    <property type="entry name" value="GTP-BINDING PROTEIN 6-RELATED"/>
    <property type="match status" value="1"/>
</dbReference>
<dbReference type="InterPro" id="IPR006073">
    <property type="entry name" value="GTP-bd"/>
</dbReference>
<dbReference type="RefSeq" id="WP_094550577.1">
    <property type="nucleotide sequence ID" value="NZ_MQWB01000001.1"/>
</dbReference>
<comment type="subcellular location">
    <subcellularLocation>
        <location evidence="6">Cytoplasm</location>
    </subcellularLocation>
    <text evidence="6">May associate with membranes.</text>
</comment>
<dbReference type="AlphaFoldDB" id="A0A259U2S1"/>
<dbReference type="NCBIfam" id="TIGR03156">
    <property type="entry name" value="GTP_HflX"/>
    <property type="match status" value="1"/>
</dbReference>
<comment type="subunit">
    <text evidence="6">Monomer. Associates with the 50S ribosomal subunit.</text>
</comment>
<evidence type="ECO:0000256" key="5">
    <source>
        <dbReference type="ARBA" id="ARBA00023134"/>
    </source>
</evidence>
<feature type="binding site" evidence="7">
    <location>
        <begin position="352"/>
        <end position="354"/>
    </location>
    <ligand>
        <name>GTP</name>
        <dbReference type="ChEBI" id="CHEBI:37565"/>
    </ligand>
</feature>
<evidence type="ECO:0000256" key="8">
    <source>
        <dbReference type="PIRSR" id="PIRSR006809-2"/>
    </source>
</evidence>
<evidence type="ECO:0000313" key="11">
    <source>
        <dbReference type="Proteomes" id="UP000216446"/>
    </source>
</evidence>
<comment type="cofactor">
    <cofactor evidence="8">
        <name>Mg(2+)</name>
        <dbReference type="ChEBI" id="CHEBI:18420"/>
    </cofactor>
</comment>